<feature type="repeat" description="ANK" evidence="3">
    <location>
        <begin position="204"/>
        <end position="236"/>
    </location>
</feature>
<dbReference type="PROSITE" id="PS50297">
    <property type="entry name" value="ANK_REP_REGION"/>
    <property type="match status" value="11"/>
</dbReference>
<proteinExistence type="predicted"/>
<keyword evidence="1" id="KW-0677">Repeat</keyword>
<dbReference type="PROSITE" id="PS50088">
    <property type="entry name" value="ANK_REPEAT"/>
    <property type="match status" value="12"/>
</dbReference>
<feature type="repeat" description="ANK" evidence="3">
    <location>
        <begin position="278"/>
        <end position="310"/>
    </location>
</feature>
<feature type="repeat" description="ANK" evidence="3">
    <location>
        <begin position="170"/>
        <end position="203"/>
    </location>
</feature>
<dbReference type="InterPro" id="IPR002110">
    <property type="entry name" value="Ankyrin_rpt"/>
</dbReference>
<feature type="repeat" description="ANK" evidence="3">
    <location>
        <begin position="379"/>
        <end position="411"/>
    </location>
</feature>
<evidence type="ECO:0000256" key="1">
    <source>
        <dbReference type="ARBA" id="ARBA00022737"/>
    </source>
</evidence>
<name>A0A7J7KEY2_BUGNE</name>
<dbReference type="EMBL" id="VXIV02000769">
    <property type="protein sequence ID" value="KAF6036168.1"/>
    <property type="molecule type" value="Genomic_DNA"/>
</dbReference>
<comment type="caution">
    <text evidence="5">The sequence shown here is derived from an EMBL/GenBank/DDBJ whole genome shotgun (WGS) entry which is preliminary data.</text>
</comment>
<protein>
    <submittedName>
        <fullName evidence="5">Uncharacterized protein</fullName>
    </submittedName>
</protein>
<sequence length="570" mass="63173">MADPPEPNLIAMSDLPPRQDERPEQSDALTSTLHQCARDGDEESLLILLTHLGDRVKRMINKWDDNKMTPLHYAARYNHFKIAEILVKNGASVDHRGDDNQTALHFAAKYRKTQTAANNNSGDSDTEDQPVMQDGSTKDVVDLSTHRVKPDNLIAFLIRKRADPNARDNYGSTPLHFAAMRGNETALLDLLCMPDVNIKAVDRQKMTALHLAATHTNKECCRLLILKGADLRAADNEHVTPLHMAATEGNTDVVRMFLEKVETKTQDANKMWTDVDYEGNTALHLAVENGHYEVVKICLEKSEYANVNTPRQNNVTPLHLAATSGDIRIVKKLVEHKARINVLDSNQATPLHRATAYNHEEVIEYLVKKGAKLERADKDNFTPLLIAASNGHVASLKMLIHLGANISVTDKNERTALHWAAEENNPDIITALLKTPGGSDLLDANDMYGKAPLHVAAQKGYIECVKVLLEFEADISDKTDEEQTPLHLAAQSGMTHIVKLLTKTDKTIIKDYDEDSNTPLHLAALEGHSKVAVVLLEAGADIAAKNYLLWTPIDCAAAKGRTKMIKCLWI</sequence>
<dbReference type="Pfam" id="PF13637">
    <property type="entry name" value="Ank_4"/>
    <property type="match status" value="2"/>
</dbReference>
<dbReference type="PANTHER" id="PTHR24201">
    <property type="entry name" value="ANK_REP_REGION DOMAIN-CONTAINING PROTEIN"/>
    <property type="match status" value="1"/>
</dbReference>
<feature type="repeat" description="ANK" evidence="3">
    <location>
        <begin position="515"/>
        <end position="547"/>
    </location>
</feature>
<dbReference type="InterPro" id="IPR036770">
    <property type="entry name" value="Ankyrin_rpt-contain_sf"/>
</dbReference>
<feature type="repeat" description="ANK" evidence="3">
    <location>
        <begin position="66"/>
        <end position="98"/>
    </location>
</feature>
<dbReference type="Pfam" id="PF00023">
    <property type="entry name" value="Ank"/>
    <property type="match status" value="3"/>
</dbReference>
<evidence type="ECO:0000313" key="6">
    <source>
        <dbReference type="Proteomes" id="UP000593567"/>
    </source>
</evidence>
<keyword evidence="6" id="KW-1185">Reference proteome</keyword>
<organism evidence="5 6">
    <name type="scientific">Bugula neritina</name>
    <name type="common">Brown bryozoan</name>
    <name type="synonym">Sertularia neritina</name>
    <dbReference type="NCBI Taxonomy" id="10212"/>
    <lineage>
        <taxon>Eukaryota</taxon>
        <taxon>Metazoa</taxon>
        <taxon>Spiralia</taxon>
        <taxon>Lophotrochozoa</taxon>
        <taxon>Bryozoa</taxon>
        <taxon>Gymnolaemata</taxon>
        <taxon>Cheilostomatida</taxon>
        <taxon>Flustrina</taxon>
        <taxon>Buguloidea</taxon>
        <taxon>Bugulidae</taxon>
        <taxon>Bugula</taxon>
    </lineage>
</organism>
<evidence type="ECO:0000256" key="4">
    <source>
        <dbReference type="SAM" id="MobiDB-lite"/>
    </source>
</evidence>
<dbReference type="AlphaFoldDB" id="A0A7J7KEY2"/>
<evidence type="ECO:0000256" key="2">
    <source>
        <dbReference type="ARBA" id="ARBA00023043"/>
    </source>
</evidence>
<feature type="region of interest" description="Disordered" evidence="4">
    <location>
        <begin position="1"/>
        <end position="29"/>
    </location>
</feature>
<reference evidence="5" key="1">
    <citation type="submission" date="2020-06" db="EMBL/GenBank/DDBJ databases">
        <title>Draft genome of Bugula neritina, a colonial animal packing powerful symbionts and potential medicines.</title>
        <authorList>
            <person name="Rayko M."/>
        </authorList>
    </citation>
    <scope>NUCLEOTIDE SEQUENCE [LARGE SCALE GENOMIC DNA]</scope>
    <source>
        <strain evidence="5">Kwan_BN1</strain>
    </source>
</reference>
<dbReference type="OrthoDB" id="6279597at2759"/>
<feature type="repeat" description="ANK" evidence="3">
    <location>
        <begin position="346"/>
        <end position="378"/>
    </location>
</feature>
<feature type="repeat" description="ANK" evidence="3">
    <location>
        <begin position="313"/>
        <end position="345"/>
    </location>
</feature>
<feature type="region of interest" description="Disordered" evidence="4">
    <location>
        <begin position="113"/>
        <end position="139"/>
    </location>
</feature>
<keyword evidence="2 3" id="KW-0040">ANK repeat</keyword>
<evidence type="ECO:0000256" key="3">
    <source>
        <dbReference type="PROSITE-ProRule" id="PRU00023"/>
    </source>
</evidence>
<dbReference type="Pfam" id="PF12796">
    <property type="entry name" value="Ank_2"/>
    <property type="match status" value="3"/>
</dbReference>
<feature type="repeat" description="ANK" evidence="3">
    <location>
        <begin position="412"/>
        <end position="444"/>
    </location>
</feature>
<dbReference type="PRINTS" id="PR01415">
    <property type="entry name" value="ANKYRIN"/>
</dbReference>
<dbReference type="PANTHER" id="PTHR24201:SF16">
    <property type="entry name" value="ANKYRIN-1-LIKE-RELATED"/>
    <property type="match status" value="1"/>
</dbReference>
<feature type="repeat" description="ANK" evidence="3">
    <location>
        <begin position="237"/>
        <end position="260"/>
    </location>
</feature>
<feature type="compositionally biased region" description="Polar residues" evidence="4">
    <location>
        <begin position="113"/>
        <end position="123"/>
    </location>
</feature>
<dbReference type="SMART" id="SM00248">
    <property type="entry name" value="ANK"/>
    <property type="match status" value="14"/>
</dbReference>
<dbReference type="Gene3D" id="1.25.40.20">
    <property type="entry name" value="Ankyrin repeat-containing domain"/>
    <property type="match status" value="7"/>
</dbReference>
<dbReference type="InterPro" id="IPR050776">
    <property type="entry name" value="Ank_Repeat/CDKN_Inhibitor"/>
</dbReference>
<gene>
    <name evidence="5" type="ORF">EB796_005523</name>
</gene>
<feature type="repeat" description="ANK" evidence="3">
    <location>
        <begin position="448"/>
        <end position="480"/>
    </location>
</feature>
<dbReference type="Proteomes" id="UP000593567">
    <property type="component" value="Unassembled WGS sequence"/>
</dbReference>
<accession>A0A7J7KEY2</accession>
<evidence type="ECO:0000313" key="5">
    <source>
        <dbReference type="EMBL" id="KAF6036168.1"/>
    </source>
</evidence>
<dbReference type="SUPFAM" id="SSF48403">
    <property type="entry name" value="Ankyrin repeat"/>
    <property type="match status" value="2"/>
</dbReference>
<feature type="repeat" description="ANK" evidence="3">
    <location>
        <begin position="481"/>
        <end position="501"/>
    </location>
</feature>